<protein>
    <submittedName>
        <fullName evidence="2 4">Uncharacterized protein</fullName>
    </submittedName>
</protein>
<dbReference type="AlphaFoldDB" id="A0A0N4VRP4"/>
<gene>
    <name evidence="2" type="ORF">EVEC_LOCUS12840</name>
</gene>
<keyword evidence="3" id="KW-1185">Reference proteome</keyword>
<evidence type="ECO:0000313" key="2">
    <source>
        <dbReference type="EMBL" id="VDD98089.1"/>
    </source>
</evidence>
<evidence type="ECO:0000313" key="4">
    <source>
        <dbReference type="WBParaSite" id="EVEC_0001371601-mRNA-1"/>
    </source>
</evidence>
<feature type="region of interest" description="Disordered" evidence="1">
    <location>
        <begin position="71"/>
        <end position="91"/>
    </location>
</feature>
<dbReference type="Proteomes" id="UP000274131">
    <property type="component" value="Unassembled WGS sequence"/>
</dbReference>
<dbReference type="WBParaSite" id="EVEC_0001371601-mRNA-1">
    <property type="protein sequence ID" value="EVEC_0001371601-mRNA-1"/>
    <property type="gene ID" value="EVEC_0001371601"/>
</dbReference>
<accession>A0A0N4VRP4</accession>
<proteinExistence type="predicted"/>
<reference evidence="2 3" key="2">
    <citation type="submission" date="2018-10" db="EMBL/GenBank/DDBJ databases">
        <authorList>
            <consortium name="Pathogen Informatics"/>
        </authorList>
    </citation>
    <scope>NUCLEOTIDE SEQUENCE [LARGE SCALE GENOMIC DNA]</scope>
</reference>
<dbReference type="EMBL" id="UXUI01017630">
    <property type="protein sequence ID" value="VDD98089.1"/>
    <property type="molecule type" value="Genomic_DNA"/>
</dbReference>
<reference evidence="4" key="1">
    <citation type="submission" date="2017-02" db="UniProtKB">
        <authorList>
            <consortium name="WormBaseParasite"/>
        </authorList>
    </citation>
    <scope>IDENTIFICATION</scope>
</reference>
<evidence type="ECO:0000313" key="3">
    <source>
        <dbReference type="Proteomes" id="UP000274131"/>
    </source>
</evidence>
<evidence type="ECO:0000256" key="1">
    <source>
        <dbReference type="SAM" id="MobiDB-lite"/>
    </source>
</evidence>
<sequence>MGSGGKRVIVIRTMEGRIAGRRLLATTAATNGWVAGRMGRVHRGIWMDKRKSRRIEGLMSGWVVIGRRDGLAGKGKHADGYSSTADDCDGD</sequence>
<organism evidence="4">
    <name type="scientific">Enterobius vermicularis</name>
    <name type="common">Human pinworm</name>
    <dbReference type="NCBI Taxonomy" id="51028"/>
    <lineage>
        <taxon>Eukaryota</taxon>
        <taxon>Metazoa</taxon>
        <taxon>Ecdysozoa</taxon>
        <taxon>Nematoda</taxon>
        <taxon>Chromadorea</taxon>
        <taxon>Rhabditida</taxon>
        <taxon>Spirurina</taxon>
        <taxon>Oxyuridomorpha</taxon>
        <taxon>Oxyuroidea</taxon>
        <taxon>Oxyuridae</taxon>
        <taxon>Enterobius</taxon>
    </lineage>
</organism>
<name>A0A0N4VRP4_ENTVE</name>